<dbReference type="OrthoDB" id="9803751at2"/>
<evidence type="ECO:0000313" key="9">
    <source>
        <dbReference type="EMBL" id="SEQ13963.1"/>
    </source>
</evidence>
<keyword evidence="6" id="KW-0106">Calcium</keyword>
<feature type="domain" description="Sulfatase N-terminal" evidence="8">
    <location>
        <begin position="28"/>
        <end position="350"/>
    </location>
</feature>
<dbReference type="InterPro" id="IPR050738">
    <property type="entry name" value="Sulfatase"/>
</dbReference>
<keyword evidence="10" id="KW-1185">Reference proteome</keyword>
<dbReference type="Proteomes" id="UP000198999">
    <property type="component" value="Unassembled WGS sequence"/>
</dbReference>
<keyword evidence="5" id="KW-0378">Hydrolase</keyword>
<accession>A0A1H9DMJ9</accession>
<sequence length="472" mass="53833">MFMNRLFFITVLSLVSFVSKAQKTIKKPNIVFILADDLGINALNCYGNNLVESPHIDRLFSEGMHFTNGYSNDPTCAPSRASIMTGQYVPRHKVYRVADRFKKDAVTLSNMQYLPPENNRVHGQGVGVAPEKTLIPEALKANGYATSAYGKWHLGRGAMGIPNQFDEGFEITGHYTIKTEPKQNLEDGVYASDLVTQKTIDFIKNAVESKTPFFAYVPYYLVHKPLEPKPEDLEYVKNKLKDNTIIGKDEIKVLAMIKGLDDNIGALLTTISELGIEEETIIIFTSDNGHYKTESNIFNQPYKGVKGQTLEGGIRVPYIFKWKHNIQAGSISKEPIIHVDIYPTILEMTGTPKPQNLVLDGESLFPILSNRNKKLKRDALIWEYTNYSRYNAKRQTFASEWVNVIQQEGYKLTEVVESDTYYLYNLNNDPYETREVSKNYPEKVHKLKTRLKQWKEEVGHEAPKPNPDYKKI</sequence>
<keyword evidence="3" id="KW-0479">Metal-binding</keyword>
<dbReference type="Gene3D" id="3.30.1120.10">
    <property type="match status" value="1"/>
</dbReference>
<dbReference type="GO" id="GO:0046872">
    <property type="term" value="F:metal ion binding"/>
    <property type="evidence" value="ECO:0007669"/>
    <property type="project" value="UniProtKB-KW"/>
</dbReference>
<evidence type="ECO:0000259" key="8">
    <source>
        <dbReference type="Pfam" id="PF00884"/>
    </source>
</evidence>
<dbReference type="PROSITE" id="PS00523">
    <property type="entry name" value="SULFATASE_1"/>
    <property type="match status" value="1"/>
</dbReference>
<dbReference type="Gene3D" id="3.40.720.10">
    <property type="entry name" value="Alkaline Phosphatase, subunit A"/>
    <property type="match status" value="1"/>
</dbReference>
<proteinExistence type="inferred from homology"/>
<dbReference type="InterPro" id="IPR024607">
    <property type="entry name" value="Sulfatase_CS"/>
</dbReference>
<dbReference type="InterPro" id="IPR017850">
    <property type="entry name" value="Alkaline_phosphatase_core_sf"/>
</dbReference>
<evidence type="ECO:0000256" key="1">
    <source>
        <dbReference type="ARBA" id="ARBA00001913"/>
    </source>
</evidence>
<evidence type="ECO:0000256" key="6">
    <source>
        <dbReference type="ARBA" id="ARBA00022837"/>
    </source>
</evidence>
<dbReference type="CDD" id="cd16144">
    <property type="entry name" value="ARS_like"/>
    <property type="match status" value="1"/>
</dbReference>
<comment type="cofactor">
    <cofactor evidence="1">
        <name>Ca(2+)</name>
        <dbReference type="ChEBI" id="CHEBI:29108"/>
    </cofactor>
</comment>
<keyword evidence="4 7" id="KW-0732">Signal</keyword>
<dbReference type="GO" id="GO:0004065">
    <property type="term" value="F:arylsulfatase activity"/>
    <property type="evidence" value="ECO:0007669"/>
    <property type="project" value="TreeGrafter"/>
</dbReference>
<protein>
    <submittedName>
        <fullName evidence="9">Arylsulfatase A</fullName>
    </submittedName>
</protein>
<dbReference type="STRING" id="419940.SAMN05421824_1270"/>
<dbReference type="PANTHER" id="PTHR42693">
    <property type="entry name" value="ARYLSULFATASE FAMILY MEMBER"/>
    <property type="match status" value="1"/>
</dbReference>
<feature type="signal peptide" evidence="7">
    <location>
        <begin position="1"/>
        <end position="21"/>
    </location>
</feature>
<dbReference type="Pfam" id="PF00884">
    <property type="entry name" value="Sulfatase"/>
    <property type="match status" value="1"/>
</dbReference>
<organism evidence="9 10">
    <name type="scientific">Hyunsoonleella jejuensis</name>
    <dbReference type="NCBI Taxonomy" id="419940"/>
    <lineage>
        <taxon>Bacteria</taxon>
        <taxon>Pseudomonadati</taxon>
        <taxon>Bacteroidota</taxon>
        <taxon>Flavobacteriia</taxon>
        <taxon>Flavobacteriales</taxon>
        <taxon>Flavobacteriaceae</taxon>
    </lineage>
</organism>
<evidence type="ECO:0000256" key="3">
    <source>
        <dbReference type="ARBA" id="ARBA00022723"/>
    </source>
</evidence>
<comment type="similarity">
    <text evidence="2">Belongs to the sulfatase family.</text>
</comment>
<dbReference type="AlphaFoldDB" id="A0A1H9DMJ9"/>
<evidence type="ECO:0000256" key="7">
    <source>
        <dbReference type="SAM" id="SignalP"/>
    </source>
</evidence>
<evidence type="ECO:0000313" key="10">
    <source>
        <dbReference type="Proteomes" id="UP000198999"/>
    </source>
</evidence>
<evidence type="ECO:0000256" key="5">
    <source>
        <dbReference type="ARBA" id="ARBA00022801"/>
    </source>
</evidence>
<evidence type="ECO:0000256" key="4">
    <source>
        <dbReference type="ARBA" id="ARBA00022729"/>
    </source>
</evidence>
<dbReference type="SUPFAM" id="SSF53649">
    <property type="entry name" value="Alkaline phosphatase-like"/>
    <property type="match status" value="1"/>
</dbReference>
<feature type="chain" id="PRO_5011692116" evidence="7">
    <location>
        <begin position="22"/>
        <end position="472"/>
    </location>
</feature>
<evidence type="ECO:0000256" key="2">
    <source>
        <dbReference type="ARBA" id="ARBA00008779"/>
    </source>
</evidence>
<gene>
    <name evidence="9" type="ORF">SAMN05421824_1270</name>
</gene>
<name>A0A1H9DMJ9_9FLAO</name>
<dbReference type="InterPro" id="IPR000917">
    <property type="entry name" value="Sulfatase_N"/>
</dbReference>
<reference evidence="9 10" key="1">
    <citation type="submission" date="2016-10" db="EMBL/GenBank/DDBJ databases">
        <authorList>
            <person name="de Groot N.N."/>
        </authorList>
    </citation>
    <scope>NUCLEOTIDE SEQUENCE [LARGE SCALE GENOMIC DNA]</scope>
    <source>
        <strain evidence="9 10">DSM 21035</strain>
    </source>
</reference>
<dbReference type="PANTHER" id="PTHR42693:SF42">
    <property type="entry name" value="ARYLSULFATASE G"/>
    <property type="match status" value="1"/>
</dbReference>
<dbReference type="EMBL" id="FOFN01000001">
    <property type="protein sequence ID" value="SEQ13963.1"/>
    <property type="molecule type" value="Genomic_DNA"/>
</dbReference>